<dbReference type="VEuPathDB" id="ToxoDB:NCLIV_001960"/>
<dbReference type="OrthoDB" id="10264149at2759"/>
<gene>
    <name evidence="4" type="ORF">BN1204_001960</name>
    <name evidence="3" type="ORF">NCLIV_001960</name>
</gene>
<evidence type="ECO:0000313" key="3">
    <source>
        <dbReference type="EMBL" id="CBZ49708.1"/>
    </source>
</evidence>
<reference evidence="3" key="1">
    <citation type="submission" date="2011-02" db="EMBL/GenBank/DDBJ databases">
        <authorList>
            <person name="Aslett M."/>
        </authorList>
    </citation>
    <scope>NUCLEOTIDE SEQUENCE</scope>
    <source>
        <strain evidence="3">Liverpool</strain>
    </source>
</reference>
<feature type="compositionally biased region" description="Basic and acidic residues" evidence="1">
    <location>
        <begin position="190"/>
        <end position="206"/>
    </location>
</feature>
<keyword evidence="3" id="KW-0418">Kinase</keyword>
<feature type="region of interest" description="Disordered" evidence="1">
    <location>
        <begin position="391"/>
        <end position="423"/>
    </location>
</feature>
<dbReference type="InParanoid" id="F0V7L7"/>
<reference evidence="5" key="3">
    <citation type="journal article" date="2012" name="PLoS Pathog.">
        <title>Comparative genomics of the apicomplexan parasites Toxoplasma gondii and Neospora caninum: Coccidia differing in host range and transmission strategy.</title>
        <authorList>
            <person name="Reid A.J."/>
            <person name="Vermont S.J."/>
            <person name="Cotton J.A."/>
            <person name="Harris D."/>
            <person name="Hill-Cawthorne G.A."/>
            <person name="Konen-Waisman S."/>
            <person name="Latham S.M."/>
            <person name="Mourier T."/>
            <person name="Norton R."/>
            <person name="Quail M.A."/>
            <person name="Sanders M."/>
            <person name="Shanmugam D."/>
            <person name="Sohal A."/>
            <person name="Wasmuth J.D."/>
            <person name="Brunk B."/>
            <person name="Grigg M.E."/>
            <person name="Howard J.C."/>
            <person name="Parkinson J."/>
            <person name="Roos D.S."/>
            <person name="Trees A.J."/>
            <person name="Berriman M."/>
            <person name="Pain A."/>
            <person name="Wastling J.M."/>
        </authorList>
    </citation>
    <scope>NUCLEOTIDE SEQUENCE [LARGE SCALE GENOMIC DNA]</scope>
    <source>
        <strain evidence="5">Liverpool</strain>
    </source>
</reference>
<reference evidence="4" key="4">
    <citation type="journal article" date="2015" name="PLoS ONE">
        <title>Comprehensive Evaluation of Toxoplasma gondii VEG and Neospora caninum LIV Genomes with Tachyzoite Stage Transcriptome and Proteome Defines Novel Transcript Features.</title>
        <authorList>
            <person name="Ramaprasad A."/>
            <person name="Mourier T."/>
            <person name="Naeem R."/>
            <person name="Malas T.B."/>
            <person name="Moussa E."/>
            <person name="Panigrahi A."/>
            <person name="Vermont S.J."/>
            <person name="Otto T.D."/>
            <person name="Wastling J."/>
            <person name="Pain A."/>
        </authorList>
    </citation>
    <scope>NUCLEOTIDE SEQUENCE</scope>
    <source>
        <strain evidence="4">Liverpool</strain>
    </source>
</reference>
<dbReference type="EMBL" id="LN714474">
    <property type="protein sequence ID" value="CEL64293.1"/>
    <property type="molecule type" value="Genomic_DNA"/>
</dbReference>
<dbReference type="SUPFAM" id="SSF48371">
    <property type="entry name" value="ARM repeat"/>
    <property type="match status" value="1"/>
</dbReference>
<dbReference type="eggNOG" id="KOG0903">
    <property type="taxonomic scope" value="Eukaryota"/>
</dbReference>
<dbReference type="Proteomes" id="UP000007494">
    <property type="component" value="Chromosome Ia"/>
</dbReference>
<reference evidence="3" key="2">
    <citation type="submission" date="2011-03" db="EMBL/GenBank/DDBJ databases">
        <title>Comparative genomics and transcriptomics of Neospora caninum and Toxoplasma gondii.</title>
        <authorList>
            <person name="Reid A.J."/>
            <person name="Sohal A."/>
            <person name="Harris D."/>
            <person name="Quail M."/>
            <person name="Sanders M."/>
            <person name="Berriman M."/>
            <person name="Wastling J.M."/>
            <person name="Pain A."/>
        </authorList>
    </citation>
    <scope>NUCLEOTIDE SEQUENCE</scope>
    <source>
        <strain evidence="3">Liverpool</strain>
    </source>
</reference>
<dbReference type="InterPro" id="IPR016024">
    <property type="entry name" value="ARM-type_fold"/>
</dbReference>
<organism evidence="3 5">
    <name type="scientific">Neospora caninum (strain Liverpool)</name>
    <dbReference type="NCBI Taxonomy" id="572307"/>
    <lineage>
        <taxon>Eukaryota</taxon>
        <taxon>Sar</taxon>
        <taxon>Alveolata</taxon>
        <taxon>Apicomplexa</taxon>
        <taxon>Conoidasida</taxon>
        <taxon>Coccidia</taxon>
        <taxon>Eucoccidiorida</taxon>
        <taxon>Eimeriorina</taxon>
        <taxon>Sarcocystidae</taxon>
        <taxon>Neospora</taxon>
    </lineage>
</organism>
<evidence type="ECO:0000256" key="1">
    <source>
        <dbReference type="SAM" id="MobiDB-lite"/>
    </source>
</evidence>
<feature type="compositionally biased region" description="Low complexity" evidence="1">
    <location>
        <begin position="15"/>
        <end position="30"/>
    </location>
</feature>
<feature type="compositionally biased region" description="Basic and acidic residues" evidence="1">
    <location>
        <begin position="456"/>
        <end position="465"/>
    </location>
</feature>
<name>F0V7L7_NEOCL</name>
<feature type="region of interest" description="Disordered" evidence="1">
    <location>
        <begin position="452"/>
        <end position="526"/>
    </location>
</feature>
<dbReference type="AlphaFoldDB" id="F0V7L7"/>
<feature type="domain" description="PIK helical" evidence="2">
    <location>
        <begin position="137"/>
        <end position="336"/>
    </location>
</feature>
<keyword evidence="5" id="KW-1185">Reference proteome</keyword>
<dbReference type="RefSeq" id="XP_003879743.1">
    <property type="nucleotide sequence ID" value="XM_003879694.1"/>
</dbReference>
<evidence type="ECO:0000313" key="4">
    <source>
        <dbReference type="EMBL" id="CEL64293.1"/>
    </source>
</evidence>
<dbReference type="Pfam" id="PF21245">
    <property type="entry name" value="PI4KB-PIK1_PIK"/>
    <property type="match status" value="1"/>
</dbReference>
<dbReference type="GO" id="GO:0016301">
    <property type="term" value="F:kinase activity"/>
    <property type="evidence" value="ECO:0007669"/>
    <property type="project" value="UniProtKB-KW"/>
</dbReference>
<feature type="compositionally biased region" description="Polar residues" evidence="1">
    <location>
        <begin position="1"/>
        <end position="10"/>
    </location>
</feature>
<dbReference type="InterPro" id="IPR049160">
    <property type="entry name" value="PI4KB-PIK1_PIK"/>
</dbReference>
<dbReference type="FunCoup" id="F0V7L7">
    <property type="interactions" value="5"/>
</dbReference>
<feature type="region of interest" description="Disordered" evidence="1">
    <location>
        <begin position="347"/>
        <end position="375"/>
    </location>
</feature>
<dbReference type="EMBL" id="FR823380">
    <property type="protein sequence ID" value="CBZ49708.1"/>
    <property type="molecule type" value="Genomic_DNA"/>
</dbReference>
<dbReference type="PROSITE" id="PS51545">
    <property type="entry name" value="PIK_HELICAL"/>
    <property type="match status" value="1"/>
</dbReference>
<feature type="region of interest" description="Disordered" evidence="1">
    <location>
        <begin position="107"/>
        <end position="221"/>
    </location>
</feature>
<dbReference type="Gene3D" id="1.25.40.70">
    <property type="entry name" value="Phosphatidylinositol 3-kinase, accessory domain (PIK)"/>
    <property type="match status" value="1"/>
</dbReference>
<feature type="region of interest" description="Disordered" evidence="1">
    <location>
        <begin position="1"/>
        <end position="89"/>
    </location>
</feature>
<feature type="compositionally biased region" description="Low complexity" evidence="1">
    <location>
        <begin position="42"/>
        <end position="58"/>
    </location>
</feature>
<evidence type="ECO:0000259" key="2">
    <source>
        <dbReference type="PROSITE" id="PS51545"/>
    </source>
</evidence>
<dbReference type="InterPro" id="IPR042236">
    <property type="entry name" value="PI3K_accessory_sf"/>
</dbReference>
<dbReference type="GeneID" id="13440593"/>
<accession>F0V7L7</accession>
<keyword evidence="3" id="KW-0808">Transferase</keyword>
<feature type="compositionally biased region" description="Low complexity" evidence="1">
    <location>
        <begin position="72"/>
        <end position="88"/>
    </location>
</feature>
<feature type="compositionally biased region" description="Acidic residues" evidence="1">
    <location>
        <begin position="508"/>
        <end position="526"/>
    </location>
</feature>
<proteinExistence type="predicted"/>
<protein>
    <submittedName>
        <fullName evidence="3">Phosphatidylinositol 4-kinase, related</fullName>
    </submittedName>
</protein>
<feature type="compositionally biased region" description="Basic and acidic residues" evidence="1">
    <location>
        <begin position="353"/>
        <end position="375"/>
    </location>
</feature>
<sequence length="569" mass="61352">MASLSSSTATERVILSSSSPFSPVLPPAASDEALFSPELSCSRQPASPASLPRASPEACAAKEFPGAPNSTLSGSSPLSGSPSSSSLSILDDDAAGVLEATAAFLVASPDSDAPRGDSSSSTSTPPPQCPCQEPLRPFHASAVRVEETSDSSSTGPPRPGPGVAGSASMSANSKMEGFEISGTSLAGGRDATEWKHVPTQTKEEQTARVLSSSSSSLGRRGDEGSLLRLFQSDYFDAYFHMYYLFHRQEPGVHEYLVNLLYVKRTDEDIIFYLPQLVQLSLVRFKTSSLHRFLLDKASKSMHLALMASWLYQSMVEDKVAGLEEPAQKMTQEVEMAVVNCKPLGAGTQQSGWGRKEEMEEQGHGDRGEERRRNSENEFAVDLFKRPAGFARGPLRRPTLSSGALRPRIPESLRHLTGPTTMSGAKVKLPSVYGKLGNPLALSTLQLLPFSSTGAVSRREAREKVRSGGRCEGAEEEASGAGDRNRDAPAGREATGPNGRSLEEAQGDREDEGGDGSADWESDGREMEEELQQFIMKQRRCDYFNTLNHFISLLIDVSNALALEPDRSLR</sequence>
<evidence type="ECO:0000313" key="5">
    <source>
        <dbReference type="Proteomes" id="UP000007494"/>
    </source>
</evidence>
<feature type="compositionally biased region" description="Low complexity" evidence="1">
    <location>
        <begin position="107"/>
        <end position="123"/>
    </location>
</feature>
<dbReference type="InterPro" id="IPR001263">
    <property type="entry name" value="PI3K_accessory_dom"/>
</dbReference>